<gene>
    <name evidence="1" type="ORF">C7446_0200</name>
</gene>
<dbReference type="EMBL" id="RBIN01000001">
    <property type="protein sequence ID" value="RKR07388.1"/>
    <property type="molecule type" value="Genomic_DNA"/>
</dbReference>
<evidence type="ECO:0000313" key="1">
    <source>
        <dbReference type="EMBL" id="RKR07388.1"/>
    </source>
</evidence>
<name>A0A420X0K8_9GAMM</name>
<comment type="caution">
    <text evidence="1">The sequence shown here is derived from an EMBL/GenBank/DDBJ whole genome shotgun (WGS) entry which is preliminary data.</text>
</comment>
<organism evidence="1 2">
    <name type="scientific">Kushneria sinocarnis</name>
    <dbReference type="NCBI Taxonomy" id="595502"/>
    <lineage>
        <taxon>Bacteria</taxon>
        <taxon>Pseudomonadati</taxon>
        <taxon>Pseudomonadota</taxon>
        <taxon>Gammaproteobacteria</taxon>
        <taxon>Oceanospirillales</taxon>
        <taxon>Halomonadaceae</taxon>
        <taxon>Kushneria</taxon>
    </lineage>
</organism>
<reference evidence="1 2" key="1">
    <citation type="submission" date="2018-10" db="EMBL/GenBank/DDBJ databases">
        <title>Genomic Encyclopedia of Type Strains, Phase IV (KMG-IV): sequencing the most valuable type-strain genomes for metagenomic binning, comparative biology and taxonomic classification.</title>
        <authorList>
            <person name="Goeker M."/>
        </authorList>
    </citation>
    <scope>NUCLEOTIDE SEQUENCE [LARGE SCALE GENOMIC DNA]</scope>
    <source>
        <strain evidence="1 2">DSM 23229</strain>
    </source>
</reference>
<dbReference type="AlphaFoldDB" id="A0A420X0K8"/>
<protein>
    <submittedName>
        <fullName evidence="1">Uncharacterized protein</fullName>
    </submittedName>
</protein>
<accession>A0A420X0K8</accession>
<sequence>MEGLGRRPERRLRDRHHRFMERPTLIALWVSLADISPILALLPSTLLSLGAMAWLARGATIRSGCRPNSRELQE</sequence>
<dbReference type="Proteomes" id="UP000281975">
    <property type="component" value="Unassembled WGS sequence"/>
</dbReference>
<evidence type="ECO:0000313" key="2">
    <source>
        <dbReference type="Proteomes" id="UP000281975"/>
    </source>
</evidence>
<proteinExistence type="predicted"/>
<keyword evidence="2" id="KW-1185">Reference proteome</keyword>